<name>A0A560AUH2_AZOBR</name>
<dbReference type="PIRSF" id="PIRSF017082">
    <property type="entry name" value="YflP"/>
    <property type="match status" value="1"/>
</dbReference>
<dbReference type="PROSITE" id="PS51318">
    <property type="entry name" value="TAT"/>
    <property type="match status" value="1"/>
</dbReference>
<dbReference type="PANTHER" id="PTHR42928:SF5">
    <property type="entry name" value="BLR1237 PROTEIN"/>
    <property type="match status" value="1"/>
</dbReference>
<sequence length="339" mass="35292">MARPPLSTLDRRSFLTAALTATAAATLAGTAAAPAARAAAPASWPTQPVRLVVPFPPGGGTDLLARALADRLSKLYPQPFVVENRPGAGAAVGTDYVAKSTDGHTVLFTSSNHVTVPALSTAVRYDIFKDFKSVVLVADQASVLAVAPELPGKDTAEVLAHIKANPGKYNYGTAGIGSGQHLSTAFLQQLTGIDIVHVPLKGQGEIISELLGKRIQAGFLVLSTALPYFRSGQIRPLAVALPERSPFAPDIPTFGEAGLKDFAARSWLGLLAPAATPTAIVDRLHADIVGFAKDKDYVAITEKAGMALVNEGPAAFDAEIAAGYAQWKQVIQTAGIKPS</sequence>
<comment type="caution">
    <text evidence="3">The sequence shown here is derived from an EMBL/GenBank/DDBJ whole genome shotgun (WGS) entry which is preliminary data.</text>
</comment>
<dbReference type="AlphaFoldDB" id="A0A560AUH2"/>
<organism evidence="3 4">
    <name type="scientific">Azospirillum brasilense</name>
    <dbReference type="NCBI Taxonomy" id="192"/>
    <lineage>
        <taxon>Bacteria</taxon>
        <taxon>Pseudomonadati</taxon>
        <taxon>Pseudomonadota</taxon>
        <taxon>Alphaproteobacteria</taxon>
        <taxon>Rhodospirillales</taxon>
        <taxon>Azospirillaceae</taxon>
        <taxon>Azospirillum</taxon>
    </lineage>
</organism>
<evidence type="ECO:0000256" key="2">
    <source>
        <dbReference type="SAM" id="SignalP"/>
    </source>
</evidence>
<dbReference type="PANTHER" id="PTHR42928">
    <property type="entry name" value="TRICARBOXYLATE-BINDING PROTEIN"/>
    <property type="match status" value="1"/>
</dbReference>
<keyword evidence="2" id="KW-0732">Signal</keyword>
<evidence type="ECO:0000313" key="3">
    <source>
        <dbReference type="EMBL" id="TWA63912.1"/>
    </source>
</evidence>
<dbReference type="CDD" id="cd07012">
    <property type="entry name" value="PBP2_Bug_TTT"/>
    <property type="match status" value="1"/>
</dbReference>
<dbReference type="Gene3D" id="3.40.190.10">
    <property type="entry name" value="Periplasmic binding protein-like II"/>
    <property type="match status" value="1"/>
</dbReference>
<dbReference type="InterPro" id="IPR006311">
    <property type="entry name" value="TAT_signal"/>
</dbReference>
<keyword evidence="3" id="KW-0675">Receptor</keyword>
<dbReference type="InterPro" id="IPR005064">
    <property type="entry name" value="BUG"/>
</dbReference>
<protein>
    <submittedName>
        <fullName evidence="3">Tripartite-type tricarboxylate transporter receptor subunit TctC</fullName>
    </submittedName>
</protein>
<feature type="signal peptide" evidence="2">
    <location>
        <begin position="1"/>
        <end position="38"/>
    </location>
</feature>
<feature type="chain" id="PRO_5021907261" evidence="2">
    <location>
        <begin position="39"/>
        <end position="339"/>
    </location>
</feature>
<evidence type="ECO:0000256" key="1">
    <source>
        <dbReference type="ARBA" id="ARBA00006987"/>
    </source>
</evidence>
<dbReference type="SUPFAM" id="SSF53850">
    <property type="entry name" value="Periplasmic binding protein-like II"/>
    <property type="match status" value="1"/>
</dbReference>
<proteinExistence type="inferred from homology"/>
<dbReference type="Gene3D" id="3.40.190.150">
    <property type="entry name" value="Bordetella uptake gene, domain 1"/>
    <property type="match status" value="1"/>
</dbReference>
<accession>A0A560AUH2</accession>
<dbReference type="Pfam" id="PF03401">
    <property type="entry name" value="TctC"/>
    <property type="match status" value="1"/>
</dbReference>
<dbReference type="EMBL" id="VITF01000011">
    <property type="protein sequence ID" value="TWA63912.1"/>
    <property type="molecule type" value="Genomic_DNA"/>
</dbReference>
<dbReference type="Proteomes" id="UP000316083">
    <property type="component" value="Unassembled WGS sequence"/>
</dbReference>
<dbReference type="InterPro" id="IPR042100">
    <property type="entry name" value="Bug_dom1"/>
</dbReference>
<comment type="similarity">
    <text evidence="1">Belongs to the UPF0065 (bug) family.</text>
</comment>
<evidence type="ECO:0000313" key="4">
    <source>
        <dbReference type="Proteomes" id="UP000316083"/>
    </source>
</evidence>
<dbReference type="RefSeq" id="WP_145678544.1">
    <property type="nucleotide sequence ID" value="NZ_VITF01000011.1"/>
</dbReference>
<reference evidence="3 4" key="1">
    <citation type="submission" date="2019-06" db="EMBL/GenBank/DDBJ databases">
        <title>Genomic Encyclopedia of Type Strains, Phase IV (KMG-V): Genome sequencing to study the core and pangenomes of soil and plant-associated prokaryotes.</title>
        <authorList>
            <person name="Whitman W."/>
        </authorList>
    </citation>
    <scope>NUCLEOTIDE SEQUENCE [LARGE SCALE GENOMIC DNA]</scope>
    <source>
        <strain evidence="3 4">BR 11796</strain>
    </source>
</reference>
<gene>
    <name evidence="3" type="ORF">FBZ82_11127</name>
</gene>